<evidence type="ECO:0000313" key="2">
    <source>
        <dbReference type="Proteomes" id="UP001172721"/>
    </source>
</evidence>
<organism evidence="1 2">
    <name type="scientific">Fictibacillus fluitans</name>
    <dbReference type="NCBI Taxonomy" id="3058422"/>
    <lineage>
        <taxon>Bacteria</taxon>
        <taxon>Bacillati</taxon>
        <taxon>Bacillota</taxon>
        <taxon>Bacilli</taxon>
        <taxon>Bacillales</taxon>
        <taxon>Fictibacillaceae</taxon>
        <taxon>Fictibacillus</taxon>
    </lineage>
</organism>
<proteinExistence type="predicted"/>
<comment type="caution">
    <text evidence="1">The sequence shown here is derived from an EMBL/GenBank/DDBJ whole genome shotgun (WGS) entry which is preliminary data.</text>
</comment>
<gene>
    <name evidence="1" type="ORF">QYB97_23150</name>
</gene>
<dbReference type="Proteomes" id="UP001172721">
    <property type="component" value="Unassembled WGS sequence"/>
</dbReference>
<protein>
    <submittedName>
        <fullName evidence="1">Uncharacterized protein</fullName>
    </submittedName>
</protein>
<sequence length="74" mass="8173">MLAPVKKALAGLSARPAENEYLKRKEHLQEATKGNEIVLKNILTFLSPPIKVKTIFSTNLIFNLLSRVAEGLAL</sequence>
<dbReference type="EMBL" id="JAUHTR010000022">
    <property type="protein sequence ID" value="MDN4527379.1"/>
    <property type="molecule type" value="Genomic_DNA"/>
</dbReference>
<evidence type="ECO:0000313" key="1">
    <source>
        <dbReference type="EMBL" id="MDN4527379.1"/>
    </source>
</evidence>
<keyword evidence="2" id="KW-1185">Reference proteome</keyword>
<name>A0ABT8I2X4_9BACL</name>
<reference evidence="1" key="1">
    <citation type="submission" date="2023-07" db="EMBL/GenBank/DDBJ databases">
        <title>Fictibacillus sp. isolated from freshwater pond.</title>
        <authorList>
            <person name="Kirdat K."/>
            <person name="Bhat A."/>
            <person name="Mourya A."/>
            <person name="Yadav A."/>
        </authorList>
    </citation>
    <scope>NUCLEOTIDE SEQUENCE</scope>
    <source>
        <strain evidence="1">NE201</strain>
    </source>
</reference>
<dbReference type="RefSeq" id="WP_301168369.1">
    <property type="nucleotide sequence ID" value="NZ_JAUHTR010000022.1"/>
</dbReference>
<accession>A0ABT8I2X4</accession>